<feature type="signal peptide" evidence="12">
    <location>
        <begin position="1"/>
        <end position="20"/>
    </location>
</feature>
<dbReference type="GO" id="GO:0009279">
    <property type="term" value="C:cell outer membrane"/>
    <property type="evidence" value="ECO:0007669"/>
    <property type="project" value="UniProtKB-SubCell"/>
</dbReference>
<evidence type="ECO:0000256" key="7">
    <source>
        <dbReference type="ARBA" id="ARBA00023077"/>
    </source>
</evidence>
<dbReference type="EMBL" id="AYKG01000010">
    <property type="protein sequence ID" value="ROO30757.1"/>
    <property type="molecule type" value="Genomic_DNA"/>
</dbReference>
<feature type="domain" description="TonB-dependent receptor plug" evidence="14">
    <location>
        <begin position="45"/>
        <end position="151"/>
    </location>
</feature>
<evidence type="ECO:0000256" key="9">
    <source>
        <dbReference type="ARBA" id="ARBA00023237"/>
    </source>
</evidence>
<dbReference type="Proteomes" id="UP000285310">
    <property type="component" value="Unassembled WGS sequence"/>
</dbReference>
<keyword evidence="4 10" id="KW-0812">Transmembrane</keyword>
<dbReference type="FunCoup" id="A0A423PYR0">
    <property type="interactions" value="74"/>
</dbReference>
<dbReference type="InterPro" id="IPR039426">
    <property type="entry name" value="TonB-dep_rcpt-like"/>
</dbReference>
<dbReference type="InterPro" id="IPR036942">
    <property type="entry name" value="Beta-barrel_TonB_sf"/>
</dbReference>
<accession>A0A423PYR0</accession>
<evidence type="ECO:0000256" key="6">
    <source>
        <dbReference type="ARBA" id="ARBA00023065"/>
    </source>
</evidence>
<evidence type="ECO:0000313" key="16">
    <source>
        <dbReference type="Proteomes" id="UP000285310"/>
    </source>
</evidence>
<dbReference type="RefSeq" id="WP_123657448.1">
    <property type="nucleotide sequence ID" value="NZ_AYKG01000010.1"/>
</dbReference>
<evidence type="ECO:0000259" key="14">
    <source>
        <dbReference type="Pfam" id="PF07715"/>
    </source>
</evidence>
<evidence type="ECO:0000259" key="13">
    <source>
        <dbReference type="Pfam" id="PF00593"/>
    </source>
</evidence>
<dbReference type="Gene3D" id="2.170.130.10">
    <property type="entry name" value="TonB-dependent receptor, plug domain"/>
    <property type="match status" value="1"/>
</dbReference>
<evidence type="ECO:0000256" key="12">
    <source>
        <dbReference type="SAM" id="SignalP"/>
    </source>
</evidence>
<evidence type="ECO:0000256" key="5">
    <source>
        <dbReference type="ARBA" id="ARBA00022729"/>
    </source>
</evidence>
<dbReference type="InterPro" id="IPR012910">
    <property type="entry name" value="Plug_dom"/>
</dbReference>
<dbReference type="GO" id="GO:0006811">
    <property type="term" value="P:monoatomic ion transport"/>
    <property type="evidence" value="ECO:0007669"/>
    <property type="project" value="UniProtKB-KW"/>
</dbReference>
<keyword evidence="8 10" id="KW-0472">Membrane</keyword>
<keyword evidence="9 10" id="KW-0998">Cell outer membrane</keyword>
<dbReference type="Pfam" id="PF00593">
    <property type="entry name" value="TonB_dep_Rec_b-barrel"/>
    <property type="match status" value="1"/>
</dbReference>
<dbReference type="InterPro" id="IPR000531">
    <property type="entry name" value="Beta-barrel_TonB"/>
</dbReference>
<dbReference type="AlphaFoldDB" id="A0A423PYR0"/>
<keyword evidence="6" id="KW-0406">Ion transport</keyword>
<protein>
    <submittedName>
        <fullName evidence="15">Ligand-gated channel protein</fullName>
    </submittedName>
</protein>
<keyword evidence="5 12" id="KW-0732">Signal</keyword>
<evidence type="ECO:0000256" key="2">
    <source>
        <dbReference type="ARBA" id="ARBA00022448"/>
    </source>
</evidence>
<dbReference type="InParanoid" id="A0A423PYR0"/>
<feature type="chain" id="PRO_5019332829" evidence="12">
    <location>
        <begin position="21"/>
        <end position="629"/>
    </location>
</feature>
<keyword evidence="7 11" id="KW-0798">TonB box</keyword>
<comment type="similarity">
    <text evidence="10 11">Belongs to the TonB-dependent receptor family.</text>
</comment>
<dbReference type="OrthoDB" id="9815954at2"/>
<keyword evidence="3 10" id="KW-1134">Transmembrane beta strand</keyword>
<feature type="domain" description="TonB-dependent receptor-like beta-barrel" evidence="13">
    <location>
        <begin position="203"/>
        <end position="600"/>
    </location>
</feature>
<evidence type="ECO:0000256" key="8">
    <source>
        <dbReference type="ARBA" id="ARBA00023136"/>
    </source>
</evidence>
<dbReference type="Gene3D" id="2.40.170.20">
    <property type="entry name" value="TonB-dependent receptor, beta-barrel domain"/>
    <property type="match status" value="1"/>
</dbReference>
<organism evidence="15 16">
    <name type="scientific">Salinisphaera japonica YTM-1</name>
    <dbReference type="NCBI Taxonomy" id="1209778"/>
    <lineage>
        <taxon>Bacteria</taxon>
        <taxon>Pseudomonadati</taxon>
        <taxon>Pseudomonadota</taxon>
        <taxon>Gammaproteobacteria</taxon>
        <taxon>Salinisphaerales</taxon>
        <taxon>Salinisphaeraceae</taxon>
        <taxon>Salinisphaera</taxon>
    </lineage>
</organism>
<comment type="caution">
    <text evidence="15">The sequence shown here is derived from an EMBL/GenBank/DDBJ whole genome shotgun (WGS) entry which is preliminary data.</text>
</comment>
<dbReference type="InterPro" id="IPR037066">
    <property type="entry name" value="Plug_dom_sf"/>
</dbReference>
<dbReference type="SUPFAM" id="SSF56935">
    <property type="entry name" value="Porins"/>
    <property type="match status" value="1"/>
</dbReference>
<dbReference type="GO" id="GO:0015889">
    <property type="term" value="P:cobalamin transport"/>
    <property type="evidence" value="ECO:0007669"/>
    <property type="project" value="TreeGrafter"/>
</dbReference>
<dbReference type="PROSITE" id="PS52016">
    <property type="entry name" value="TONB_DEPENDENT_REC_3"/>
    <property type="match status" value="1"/>
</dbReference>
<dbReference type="CDD" id="cd01347">
    <property type="entry name" value="ligand_gated_channel"/>
    <property type="match status" value="1"/>
</dbReference>
<evidence type="ECO:0000256" key="4">
    <source>
        <dbReference type="ARBA" id="ARBA00022692"/>
    </source>
</evidence>
<evidence type="ECO:0000313" key="15">
    <source>
        <dbReference type="EMBL" id="ROO30757.1"/>
    </source>
</evidence>
<proteinExistence type="inferred from homology"/>
<comment type="subcellular location">
    <subcellularLocation>
        <location evidence="1 10">Cell outer membrane</location>
        <topology evidence="1 10">Multi-pass membrane protein</topology>
    </subcellularLocation>
</comment>
<evidence type="ECO:0000256" key="1">
    <source>
        <dbReference type="ARBA" id="ARBA00004571"/>
    </source>
</evidence>
<evidence type="ECO:0000256" key="10">
    <source>
        <dbReference type="PROSITE-ProRule" id="PRU01360"/>
    </source>
</evidence>
<dbReference type="PANTHER" id="PTHR30069">
    <property type="entry name" value="TONB-DEPENDENT OUTER MEMBRANE RECEPTOR"/>
    <property type="match status" value="1"/>
</dbReference>
<name>A0A423PYR0_9GAMM</name>
<evidence type="ECO:0000256" key="11">
    <source>
        <dbReference type="RuleBase" id="RU003357"/>
    </source>
</evidence>
<sequence>MTIRLTAGLAAALGASSAWAAPPVAAPAEDLNDVVVTATRSPQRTRETLAATSVITRADIVRRQANSLADLLVDIPSITQTNNGGLGKQTSINLRGTDSNQVLVLVDGVRYGAASTGLAALADFPVSQIERIEIVRGPRSSLYGADAVGGVIQIFTRDGQGAGAGARPYGSVSAGTYKTYEGNLGVQGATQRSHYNVSLSGLTSDGFDACTGRPFGAPGGGAGCFADQPDDDGYNRYAGSARAGYRFDNGWQLSGHYLRADGDNEYDGTTTDQSDSIQEVYGLDLDAPLTDFWTASLALARSRDLSTNHLGDVFASRFDTERDTVSFQNDFRLADNQTAIIGVDHRQDEVTSSVDFKENKRANTGVFGQYQGRYGRHALQLAARGDENQAYGSNVTGSATYGYDIDAAHTVTASYGNAFNAPTFNDLYYPDTPGFPPASNPDLDPEESRTAELGLKAARDWGRWSVHVYETRIDDEIVLDANFTPQNVDSVRIRGIEGETTAYLGRWRVHSAAHWLEAKNESQDANAGNDLARRPQYAASLAVDRDLFTRFAAGATARVMGRRYNDLANTNELGGYALFGLRGSMDLADDWQVQAKIDNLLDRDYKTVAFYNQPGRTATLTLRYAPGEL</sequence>
<keyword evidence="16" id="KW-1185">Reference proteome</keyword>
<evidence type="ECO:0000256" key="3">
    <source>
        <dbReference type="ARBA" id="ARBA00022452"/>
    </source>
</evidence>
<gene>
    <name evidence="15" type="ORF">SAJA_04510</name>
</gene>
<dbReference type="Pfam" id="PF07715">
    <property type="entry name" value="Plug"/>
    <property type="match status" value="1"/>
</dbReference>
<dbReference type="PANTHER" id="PTHR30069:SF53">
    <property type="entry name" value="COLICIN I RECEPTOR-RELATED"/>
    <property type="match status" value="1"/>
</dbReference>
<reference evidence="15 16" key="1">
    <citation type="submission" date="2013-10" db="EMBL/GenBank/DDBJ databases">
        <title>Salinisphaera japonica YTM-1 Genome Sequencing.</title>
        <authorList>
            <person name="Lai Q."/>
            <person name="Li C."/>
            <person name="Shao Z."/>
        </authorList>
    </citation>
    <scope>NUCLEOTIDE SEQUENCE [LARGE SCALE GENOMIC DNA]</scope>
    <source>
        <strain evidence="15 16">YTM-1</strain>
    </source>
</reference>
<keyword evidence="2 10" id="KW-0813">Transport</keyword>